<reference evidence="1 2" key="1">
    <citation type="submission" date="2024-07" db="EMBL/GenBank/DDBJ databases">
        <title>Active virus-host system and metabolic interactions in a Lokiarchaeon culture.</title>
        <authorList>
            <person name="Ponce Toledo R.I."/>
            <person name="Rodrigues Oliveira T."/>
            <person name="Schleper C."/>
        </authorList>
    </citation>
    <scope>NUCLEOTIDE SEQUENCE [LARGE SCALE GENOMIC DNA]</scope>
    <source>
        <strain evidence="1 2">B35</strain>
    </source>
</reference>
<organism evidence="1 2">
    <name type="scientific">Halodesulfovibrio aestuarii</name>
    <dbReference type="NCBI Taxonomy" id="126333"/>
    <lineage>
        <taxon>Bacteria</taxon>
        <taxon>Pseudomonadati</taxon>
        <taxon>Thermodesulfobacteriota</taxon>
        <taxon>Desulfovibrionia</taxon>
        <taxon>Desulfovibrionales</taxon>
        <taxon>Desulfovibrionaceae</taxon>
        <taxon>Halodesulfovibrio</taxon>
    </lineage>
</organism>
<evidence type="ECO:0000313" key="2">
    <source>
        <dbReference type="Proteomes" id="UP001568358"/>
    </source>
</evidence>
<proteinExistence type="predicted"/>
<evidence type="ECO:0000313" key="1">
    <source>
        <dbReference type="EMBL" id="MEZ6853024.1"/>
    </source>
</evidence>
<sequence>MVVDYALDYRVEANGRDITQLLQGQSSQLTITDEAGYKSDKLSIALSDSGIALPDSGAELTVYMGYRDNLRLMGKYVVDEVSLSFPPDSMTISANAAPLDKSNSGFTPLQSQKSRSFPAGTISDLVSTIAKEHNLAPAVAPSLAQVPLPHINQVDESDMNVLTRVAKEHDAIAKANGGKLLFVERGEGKNTKGKQMPTITLTKQQVTSGSVKLSQRQAYKSVVATYRDTAAARDIEVTAGAGEPVYRLKGMYADKKAATTAVQKRLKAFVRGKSTLSLSLPFMPDLVAESRLLLQEFRTGIDGKWSVTKATHIMNSSGGVTSIEGEVVL</sequence>
<gene>
    <name evidence="1" type="ORF">AB2Z07_05650</name>
</gene>
<keyword evidence="2" id="KW-1185">Reference proteome</keyword>
<dbReference type="SUPFAM" id="SSF69279">
    <property type="entry name" value="Phage tail proteins"/>
    <property type="match status" value="1"/>
</dbReference>
<protein>
    <submittedName>
        <fullName evidence="1">Contractile injection system protein, VgrG/Pvc8 family</fullName>
    </submittedName>
</protein>
<accession>A0ABV4JQJ6</accession>
<dbReference type="Pfam" id="PF05954">
    <property type="entry name" value="Phage_GPD"/>
    <property type="match status" value="1"/>
</dbReference>
<dbReference type="Proteomes" id="UP001568358">
    <property type="component" value="Unassembled WGS sequence"/>
</dbReference>
<dbReference type="RefSeq" id="WP_371150199.1">
    <property type="nucleotide sequence ID" value="NZ_JBFSOO010000003.1"/>
</dbReference>
<comment type="caution">
    <text evidence="1">The sequence shown here is derived from an EMBL/GenBank/DDBJ whole genome shotgun (WGS) entry which is preliminary data.</text>
</comment>
<dbReference type="EMBL" id="JBFSOO010000003">
    <property type="protein sequence ID" value="MEZ6853024.1"/>
    <property type="molecule type" value="Genomic_DNA"/>
</dbReference>
<name>A0ABV4JQJ6_9BACT</name>